<reference evidence="1" key="2">
    <citation type="journal article" date="2020" name="Nat. Commun.">
        <title>Large-scale genome sequencing of mycorrhizal fungi provides insights into the early evolution of symbiotic traits.</title>
        <authorList>
            <person name="Miyauchi S."/>
            <person name="Kiss E."/>
            <person name="Kuo A."/>
            <person name="Drula E."/>
            <person name="Kohler A."/>
            <person name="Sanchez-Garcia M."/>
            <person name="Morin E."/>
            <person name="Andreopoulos B."/>
            <person name="Barry K.W."/>
            <person name="Bonito G."/>
            <person name="Buee M."/>
            <person name="Carver A."/>
            <person name="Chen C."/>
            <person name="Cichocki N."/>
            <person name="Clum A."/>
            <person name="Culley D."/>
            <person name="Crous P.W."/>
            <person name="Fauchery L."/>
            <person name="Girlanda M."/>
            <person name="Hayes R.D."/>
            <person name="Keri Z."/>
            <person name="LaButti K."/>
            <person name="Lipzen A."/>
            <person name="Lombard V."/>
            <person name="Magnuson J."/>
            <person name="Maillard F."/>
            <person name="Murat C."/>
            <person name="Nolan M."/>
            <person name="Ohm R.A."/>
            <person name="Pangilinan J."/>
            <person name="Pereira M.F."/>
            <person name="Perotto S."/>
            <person name="Peter M."/>
            <person name="Pfister S."/>
            <person name="Riley R."/>
            <person name="Sitrit Y."/>
            <person name="Stielow J.B."/>
            <person name="Szollosi G."/>
            <person name="Zifcakova L."/>
            <person name="Stursova M."/>
            <person name="Spatafora J.W."/>
            <person name="Tedersoo L."/>
            <person name="Vaario L.M."/>
            <person name="Yamada A."/>
            <person name="Yan M."/>
            <person name="Wang P."/>
            <person name="Xu J."/>
            <person name="Bruns T."/>
            <person name="Baldrian P."/>
            <person name="Vilgalys R."/>
            <person name="Dunand C."/>
            <person name="Henrissat B."/>
            <person name="Grigoriev I.V."/>
            <person name="Hibbett D."/>
            <person name="Nagy L.G."/>
            <person name="Martin F.M."/>
        </authorList>
    </citation>
    <scope>NUCLEOTIDE SEQUENCE</scope>
    <source>
        <strain evidence="1">BED1</strain>
    </source>
</reference>
<proteinExistence type="predicted"/>
<evidence type="ECO:0000313" key="1">
    <source>
        <dbReference type="EMBL" id="KAF8449501.1"/>
    </source>
</evidence>
<accession>A0AAD4C5S4</accession>
<sequence>LDLNYLRPCMAFSNLRCLDLNIECGVHLTDNDPFALVSAWPCLQMFFINLDWGWVTYNGITPDGPLQLLQICPSLSHIAIAI</sequence>
<dbReference type="Gene3D" id="3.80.10.10">
    <property type="entry name" value="Ribonuclease Inhibitor"/>
    <property type="match status" value="1"/>
</dbReference>
<dbReference type="AlphaFoldDB" id="A0AAD4C5S4"/>
<dbReference type="InterPro" id="IPR032675">
    <property type="entry name" value="LRR_dom_sf"/>
</dbReference>
<dbReference type="Proteomes" id="UP001194468">
    <property type="component" value="Unassembled WGS sequence"/>
</dbReference>
<protein>
    <submittedName>
        <fullName evidence="1">Uncharacterized protein</fullName>
    </submittedName>
</protein>
<feature type="non-terminal residue" evidence="1">
    <location>
        <position position="1"/>
    </location>
</feature>
<keyword evidence="2" id="KW-1185">Reference proteome</keyword>
<feature type="non-terminal residue" evidence="1">
    <location>
        <position position="82"/>
    </location>
</feature>
<name>A0AAD4C5S4_BOLED</name>
<comment type="caution">
    <text evidence="1">The sequence shown here is derived from an EMBL/GenBank/DDBJ whole genome shotgun (WGS) entry which is preliminary data.</text>
</comment>
<gene>
    <name evidence="1" type="ORF">L210DRAFT_3308735</name>
</gene>
<reference evidence="1" key="1">
    <citation type="submission" date="2019-10" db="EMBL/GenBank/DDBJ databases">
        <authorList>
            <consortium name="DOE Joint Genome Institute"/>
            <person name="Kuo A."/>
            <person name="Miyauchi S."/>
            <person name="Kiss E."/>
            <person name="Drula E."/>
            <person name="Kohler A."/>
            <person name="Sanchez-Garcia M."/>
            <person name="Andreopoulos B."/>
            <person name="Barry K.W."/>
            <person name="Bonito G."/>
            <person name="Buee M."/>
            <person name="Carver A."/>
            <person name="Chen C."/>
            <person name="Cichocki N."/>
            <person name="Clum A."/>
            <person name="Culley D."/>
            <person name="Crous P.W."/>
            <person name="Fauchery L."/>
            <person name="Girlanda M."/>
            <person name="Hayes R."/>
            <person name="Keri Z."/>
            <person name="LaButti K."/>
            <person name="Lipzen A."/>
            <person name="Lombard V."/>
            <person name="Magnuson J."/>
            <person name="Maillard F."/>
            <person name="Morin E."/>
            <person name="Murat C."/>
            <person name="Nolan M."/>
            <person name="Ohm R."/>
            <person name="Pangilinan J."/>
            <person name="Pereira M."/>
            <person name="Perotto S."/>
            <person name="Peter M."/>
            <person name="Riley R."/>
            <person name="Sitrit Y."/>
            <person name="Stielow B."/>
            <person name="Szollosi G."/>
            <person name="Zifcakova L."/>
            <person name="Stursova M."/>
            <person name="Spatafora J.W."/>
            <person name="Tedersoo L."/>
            <person name="Vaario L.-M."/>
            <person name="Yamada A."/>
            <person name="Yan M."/>
            <person name="Wang P."/>
            <person name="Xu J."/>
            <person name="Bruns T."/>
            <person name="Baldrian P."/>
            <person name="Vilgalys R."/>
            <person name="Henrissat B."/>
            <person name="Grigoriev I.V."/>
            <person name="Hibbett D."/>
            <person name="Nagy L.G."/>
            <person name="Martin F.M."/>
        </authorList>
    </citation>
    <scope>NUCLEOTIDE SEQUENCE</scope>
    <source>
        <strain evidence="1">BED1</strain>
    </source>
</reference>
<dbReference type="EMBL" id="WHUW01000003">
    <property type="protein sequence ID" value="KAF8449501.1"/>
    <property type="molecule type" value="Genomic_DNA"/>
</dbReference>
<organism evidence="1 2">
    <name type="scientific">Boletus edulis BED1</name>
    <dbReference type="NCBI Taxonomy" id="1328754"/>
    <lineage>
        <taxon>Eukaryota</taxon>
        <taxon>Fungi</taxon>
        <taxon>Dikarya</taxon>
        <taxon>Basidiomycota</taxon>
        <taxon>Agaricomycotina</taxon>
        <taxon>Agaricomycetes</taxon>
        <taxon>Agaricomycetidae</taxon>
        <taxon>Boletales</taxon>
        <taxon>Boletineae</taxon>
        <taxon>Boletaceae</taxon>
        <taxon>Boletoideae</taxon>
        <taxon>Boletus</taxon>
    </lineage>
</organism>
<evidence type="ECO:0000313" key="2">
    <source>
        <dbReference type="Proteomes" id="UP001194468"/>
    </source>
</evidence>